<proteinExistence type="inferred from homology"/>
<keyword evidence="8 10" id="KW-0503">Monooxygenase</keyword>
<evidence type="ECO:0000256" key="8">
    <source>
        <dbReference type="ARBA" id="ARBA00023033"/>
    </source>
</evidence>
<dbReference type="GO" id="GO:0020037">
    <property type="term" value="F:heme binding"/>
    <property type="evidence" value="ECO:0007669"/>
    <property type="project" value="InterPro"/>
</dbReference>
<name>A0A5C3Q5D0_9AGAR</name>
<dbReference type="PANTHER" id="PTHR46300">
    <property type="entry name" value="P450, PUTATIVE (EUROFUNG)-RELATED-RELATED"/>
    <property type="match status" value="1"/>
</dbReference>
<dbReference type="PRINTS" id="PR00463">
    <property type="entry name" value="EP450I"/>
</dbReference>
<evidence type="ECO:0000256" key="2">
    <source>
        <dbReference type="ARBA" id="ARBA00005179"/>
    </source>
</evidence>
<dbReference type="STRING" id="1884261.A0A5C3Q5D0"/>
<dbReference type="Proteomes" id="UP000305067">
    <property type="component" value="Unassembled WGS sequence"/>
</dbReference>
<evidence type="ECO:0000256" key="1">
    <source>
        <dbReference type="ARBA" id="ARBA00001971"/>
    </source>
</evidence>
<dbReference type="OrthoDB" id="2789670at2759"/>
<dbReference type="InterPro" id="IPR001128">
    <property type="entry name" value="Cyt_P450"/>
</dbReference>
<accession>A0A5C3Q5D0</accession>
<gene>
    <name evidence="11" type="ORF">BDV98DRAFT_535776</name>
</gene>
<dbReference type="AlphaFoldDB" id="A0A5C3Q5D0"/>
<keyword evidence="7 9" id="KW-0408">Iron</keyword>
<dbReference type="SUPFAM" id="SSF48264">
    <property type="entry name" value="Cytochrome P450"/>
    <property type="match status" value="1"/>
</dbReference>
<comment type="pathway">
    <text evidence="2">Secondary metabolite biosynthesis.</text>
</comment>
<evidence type="ECO:0000313" key="11">
    <source>
        <dbReference type="EMBL" id="TFK97041.1"/>
    </source>
</evidence>
<evidence type="ECO:0000256" key="4">
    <source>
        <dbReference type="ARBA" id="ARBA00022617"/>
    </source>
</evidence>
<evidence type="ECO:0000256" key="7">
    <source>
        <dbReference type="ARBA" id="ARBA00023004"/>
    </source>
</evidence>
<dbReference type="PANTHER" id="PTHR46300:SF7">
    <property type="entry name" value="P450, PUTATIVE (EUROFUNG)-RELATED"/>
    <property type="match status" value="1"/>
</dbReference>
<evidence type="ECO:0000256" key="10">
    <source>
        <dbReference type="RuleBase" id="RU000461"/>
    </source>
</evidence>
<comment type="similarity">
    <text evidence="3 10">Belongs to the cytochrome P450 family.</text>
</comment>
<dbReference type="GO" id="GO:0004497">
    <property type="term" value="F:monooxygenase activity"/>
    <property type="evidence" value="ECO:0007669"/>
    <property type="project" value="UniProtKB-KW"/>
</dbReference>
<reference evidence="11 12" key="1">
    <citation type="journal article" date="2019" name="Nat. Ecol. Evol.">
        <title>Megaphylogeny resolves global patterns of mushroom evolution.</title>
        <authorList>
            <person name="Varga T."/>
            <person name="Krizsan K."/>
            <person name="Foldi C."/>
            <person name="Dima B."/>
            <person name="Sanchez-Garcia M."/>
            <person name="Sanchez-Ramirez S."/>
            <person name="Szollosi G.J."/>
            <person name="Szarkandi J.G."/>
            <person name="Papp V."/>
            <person name="Albert L."/>
            <person name="Andreopoulos W."/>
            <person name="Angelini C."/>
            <person name="Antonin V."/>
            <person name="Barry K.W."/>
            <person name="Bougher N.L."/>
            <person name="Buchanan P."/>
            <person name="Buyck B."/>
            <person name="Bense V."/>
            <person name="Catcheside P."/>
            <person name="Chovatia M."/>
            <person name="Cooper J."/>
            <person name="Damon W."/>
            <person name="Desjardin D."/>
            <person name="Finy P."/>
            <person name="Geml J."/>
            <person name="Haridas S."/>
            <person name="Hughes K."/>
            <person name="Justo A."/>
            <person name="Karasinski D."/>
            <person name="Kautmanova I."/>
            <person name="Kiss B."/>
            <person name="Kocsube S."/>
            <person name="Kotiranta H."/>
            <person name="LaButti K.M."/>
            <person name="Lechner B.E."/>
            <person name="Liimatainen K."/>
            <person name="Lipzen A."/>
            <person name="Lukacs Z."/>
            <person name="Mihaltcheva S."/>
            <person name="Morgado L.N."/>
            <person name="Niskanen T."/>
            <person name="Noordeloos M.E."/>
            <person name="Ohm R.A."/>
            <person name="Ortiz-Santana B."/>
            <person name="Ovrebo C."/>
            <person name="Racz N."/>
            <person name="Riley R."/>
            <person name="Savchenko A."/>
            <person name="Shiryaev A."/>
            <person name="Soop K."/>
            <person name="Spirin V."/>
            <person name="Szebenyi C."/>
            <person name="Tomsovsky M."/>
            <person name="Tulloss R.E."/>
            <person name="Uehling J."/>
            <person name="Grigoriev I.V."/>
            <person name="Vagvolgyi C."/>
            <person name="Papp T."/>
            <person name="Martin F.M."/>
            <person name="Miettinen O."/>
            <person name="Hibbett D.S."/>
            <person name="Nagy L.G."/>
        </authorList>
    </citation>
    <scope>NUCLEOTIDE SEQUENCE [LARGE SCALE GENOMIC DNA]</scope>
    <source>
        <strain evidence="11 12">CBS 309.79</strain>
    </source>
</reference>
<feature type="binding site" description="axial binding residue" evidence="9">
    <location>
        <position position="447"/>
    </location>
    <ligand>
        <name>heme</name>
        <dbReference type="ChEBI" id="CHEBI:30413"/>
    </ligand>
    <ligandPart>
        <name>Fe</name>
        <dbReference type="ChEBI" id="CHEBI:18248"/>
    </ligandPart>
</feature>
<dbReference type="InterPro" id="IPR036396">
    <property type="entry name" value="Cyt_P450_sf"/>
</dbReference>
<dbReference type="GO" id="GO:0016705">
    <property type="term" value="F:oxidoreductase activity, acting on paired donors, with incorporation or reduction of molecular oxygen"/>
    <property type="evidence" value="ECO:0007669"/>
    <property type="project" value="InterPro"/>
</dbReference>
<dbReference type="Pfam" id="PF00067">
    <property type="entry name" value="p450"/>
    <property type="match status" value="1"/>
</dbReference>
<keyword evidence="12" id="KW-1185">Reference proteome</keyword>
<dbReference type="CDD" id="cd11065">
    <property type="entry name" value="CYP64-like"/>
    <property type="match status" value="1"/>
</dbReference>
<evidence type="ECO:0000313" key="12">
    <source>
        <dbReference type="Proteomes" id="UP000305067"/>
    </source>
</evidence>
<dbReference type="PROSITE" id="PS00086">
    <property type="entry name" value="CYTOCHROME_P450"/>
    <property type="match status" value="1"/>
</dbReference>
<protein>
    <submittedName>
        <fullName evidence="11">Cytochrome P450</fullName>
    </submittedName>
</protein>
<dbReference type="InterPro" id="IPR017972">
    <property type="entry name" value="Cyt_P450_CS"/>
</dbReference>
<keyword evidence="5 9" id="KW-0479">Metal-binding</keyword>
<evidence type="ECO:0000256" key="6">
    <source>
        <dbReference type="ARBA" id="ARBA00023002"/>
    </source>
</evidence>
<keyword evidence="6 10" id="KW-0560">Oxidoreductase</keyword>
<organism evidence="11 12">
    <name type="scientific">Pterulicium gracile</name>
    <dbReference type="NCBI Taxonomy" id="1884261"/>
    <lineage>
        <taxon>Eukaryota</taxon>
        <taxon>Fungi</taxon>
        <taxon>Dikarya</taxon>
        <taxon>Basidiomycota</taxon>
        <taxon>Agaricomycotina</taxon>
        <taxon>Agaricomycetes</taxon>
        <taxon>Agaricomycetidae</taxon>
        <taxon>Agaricales</taxon>
        <taxon>Pleurotineae</taxon>
        <taxon>Pterulaceae</taxon>
        <taxon>Pterulicium</taxon>
    </lineage>
</organism>
<comment type="cofactor">
    <cofactor evidence="1 9">
        <name>heme</name>
        <dbReference type="ChEBI" id="CHEBI:30413"/>
    </cofactor>
</comment>
<dbReference type="InterPro" id="IPR002401">
    <property type="entry name" value="Cyt_P450_E_grp-I"/>
</dbReference>
<evidence type="ECO:0000256" key="3">
    <source>
        <dbReference type="ARBA" id="ARBA00010617"/>
    </source>
</evidence>
<evidence type="ECO:0000256" key="5">
    <source>
        <dbReference type="ARBA" id="ARBA00022723"/>
    </source>
</evidence>
<dbReference type="EMBL" id="ML178851">
    <property type="protein sequence ID" value="TFK97041.1"/>
    <property type="molecule type" value="Genomic_DNA"/>
</dbReference>
<evidence type="ECO:0000256" key="9">
    <source>
        <dbReference type="PIRSR" id="PIRSR602401-1"/>
    </source>
</evidence>
<sequence length="517" mass="58741">MASPTTIALGAVFCAVIVRLLLQRGSQRRKLLPPGPPPLPIIGNAHQIPTVQEWKTYCKWADDYNAHKLLYFRNFGQSFLVINDLATAQEIFERRSTKYSDRSDMVMTFDLMEMTWNFGFKRYGDEWREQRKMFSIAHHPNAVHQHYEVQTRACGELIRALLHTPDEFEDHIAFFSGQVILNIVYGYRAKDRHDPFVELSELAQSLLNETNHQLYPVELFPVLKHYPRWLPGADFLVPWKHVDKARSVNAALVNEPFNRAVEDMSKDGTDPSFVQEHLQRLEEVTDPSAKKRLKTVVQQTAAVQYFAGADTVSTALSGFILAMSLYPEVQKKAQAELDSVLRGSRLPNFTDKEDLPYIGAVLKETMRWNPVTPLGIPHRSSEDDMVDGYLIPKDTIVFGNTWKILHDPKLYGEDFMVFNPERFLPKDGAAMPPDPVVACFGYGRRICPGRHFAMNNLFIVMSSILATFNIAKALDANGKEIEPGLEFSTGTVSKPEPFKARVEARSEQARKLALLEA</sequence>
<dbReference type="GO" id="GO:0005506">
    <property type="term" value="F:iron ion binding"/>
    <property type="evidence" value="ECO:0007669"/>
    <property type="project" value="InterPro"/>
</dbReference>
<dbReference type="InterPro" id="IPR050364">
    <property type="entry name" value="Cytochrome_P450_fung"/>
</dbReference>
<dbReference type="PRINTS" id="PR00385">
    <property type="entry name" value="P450"/>
</dbReference>
<keyword evidence="4 9" id="KW-0349">Heme</keyword>
<dbReference type="Gene3D" id="1.10.630.10">
    <property type="entry name" value="Cytochrome P450"/>
    <property type="match status" value="1"/>
</dbReference>